<dbReference type="FunFam" id="1.20.1560.10:FF:000018">
    <property type="entry name" value="ATP-binding cassette subfamily B member 11"/>
    <property type="match status" value="1"/>
</dbReference>
<dbReference type="GO" id="GO:0017085">
    <property type="term" value="P:response to insecticide"/>
    <property type="evidence" value="ECO:0007669"/>
    <property type="project" value="UniProtKB-ARBA"/>
</dbReference>
<feature type="transmembrane region" description="Helical" evidence="14">
    <location>
        <begin position="215"/>
        <end position="232"/>
    </location>
</feature>
<evidence type="ECO:0000259" key="16">
    <source>
        <dbReference type="PROSITE" id="PS50929"/>
    </source>
</evidence>
<evidence type="ECO:0000256" key="7">
    <source>
        <dbReference type="ARBA" id="ARBA00022741"/>
    </source>
</evidence>
<dbReference type="Pfam" id="PF00005">
    <property type="entry name" value="ABC_tran"/>
    <property type="match status" value="2"/>
</dbReference>
<name>A0AAV4NWK4_9ARAC</name>
<dbReference type="PANTHER" id="PTHR43394:SF27">
    <property type="entry name" value="ATP-DEPENDENT TRANSLOCASE ABCB1-LIKE"/>
    <property type="match status" value="1"/>
</dbReference>
<dbReference type="InterPro" id="IPR003439">
    <property type="entry name" value="ABC_transporter-like_ATP-bd"/>
</dbReference>
<dbReference type="InterPro" id="IPR039421">
    <property type="entry name" value="Type_1_exporter"/>
</dbReference>
<feature type="domain" description="ABC transporter" evidence="15">
    <location>
        <begin position="397"/>
        <end position="633"/>
    </location>
</feature>
<accession>A0AAV4NWK4</accession>
<dbReference type="Proteomes" id="UP001054837">
    <property type="component" value="Unassembled WGS sequence"/>
</dbReference>
<evidence type="ECO:0000256" key="4">
    <source>
        <dbReference type="ARBA" id="ARBA00022448"/>
    </source>
</evidence>
<evidence type="ECO:0000256" key="9">
    <source>
        <dbReference type="ARBA" id="ARBA00022967"/>
    </source>
</evidence>
<feature type="domain" description="ABC transporter" evidence="15">
    <location>
        <begin position="1040"/>
        <end position="1278"/>
    </location>
</feature>
<dbReference type="PANTHER" id="PTHR43394">
    <property type="entry name" value="ATP-DEPENDENT PERMEASE MDL1, MITOCHONDRIAL"/>
    <property type="match status" value="1"/>
</dbReference>
<dbReference type="SMART" id="SM00382">
    <property type="entry name" value="AAA"/>
    <property type="match status" value="2"/>
</dbReference>
<evidence type="ECO:0000256" key="3">
    <source>
        <dbReference type="ARBA" id="ARBA00012191"/>
    </source>
</evidence>
<keyword evidence="18" id="KW-1185">Reference proteome</keyword>
<keyword evidence="10 14" id="KW-1133">Transmembrane helix</keyword>
<keyword evidence="5 14" id="KW-0812">Transmembrane</keyword>
<dbReference type="InterPro" id="IPR003593">
    <property type="entry name" value="AAA+_ATPase"/>
</dbReference>
<dbReference type="PROSITE" id="PS50929">
    <property type="entry name" value="ABC_TM1F"/>
    <property type="match status" value="2"/>
</dbReference>
<keyword evidence="9" id="KW-1278">Translocase</keyword>
<dbReference type="CDD" id="cd18578">
    <property type="entry name" value="ABC_6TM_Pgp_ABCB1_D2_like"/>
    <property type="match status" value="1"/>
</dbReference>
<comment type="similarity">
    <text evidence="2">Belongs to the ABC transporter superfamily. ABCB family. Multidrug resistance exporter (TC 3.A.1.201) subfamily.</text>
</comment>
<proteinExistence type="inferred from homology"/>
<dbReference type="PROSITE" id="PS50893">
    <property type="entry name" value="ABC_TRANSPORTER_2"/>
    <property type="match status" value="2"/>
</dbReference>
<evidence type="ECO:0000256" key="1">
    <source>
        <dbReference type="ARBA" id="ARBA00004141"/>
    </source>
</evidence>
<dbReference type="SUPFAM" id="SSF52540">
    <property type="entry name" value="P-loop containing nucleoside triphosphate hydrolases"/>
    <property type="match status" value="2"/>
</dbReference>
<evidence type="ECO:0000256" key="12">
    <source>
        <dbReference type="ARBA" id="ARBA00023180"/>
    </source>
</evidence>
<keyword evidence="11 14" id="KW-0472">Membrane</keyword>
<comment type="caution">
    <text evidence="17">The sequence shown here is derived from an EMBL/GenBank/DDBJ whole genome shotgun (WGS) entry which is preliminary data.</text>
</comment>
<evidence type="ECO:0000256" key="11">
    <source>
        <dbReference type="ARBA" id="ARBA00023136"/>
    </source>
</evidence>
<feature type="transmembrane region" description="Helical" evidence="14">
    <location>
        <begin position="862"/>
        <end position="879"/>
    </location>
</feature>
<feature type="transmembrane region" description="Helical" evidence="14">
    <location>
        <begin position="292"/>
        <end position="315"/>
    </location>
</feature>
<feature type="transmembrane region" description="Helical" evidence="14">
    <location>
        <begin position="189"/>
        <end position="209"/>
    </location>
</feature>
<feature type="transmembrane region" description="Helical" evidence="14">
    <location>
        <begin position="944"/>
        <end position="965"/>
    </location>
</feature>
<dbReference type="GO" id="GO:0005524">
    <property type="term" value="F:ATP binding"/>
    <property type="evidence" value="ECO:0007669"/>
    <property type="project" value="UniProtKB-KW"/>
</dbReference>
<evidence type="ECO:0000313" key="18">
    <source>
        <dbReference type="Proteomes" id="UP001054837"/>
    </source>
</evidence>
<evidence type="ECO:0000313" key="17">
    <source>
        <dbReference type="EMBL" id="GIX88019.1"/>
    </source>
</evidence>
<sequence>MVDKIALWLIFRKIYRVRKEDLKKEKNAEKSELEQSVPFCALFKYASCWDKVLITVGFIVALCSGALWPLVMILFGNFIDEFVTYATSNVTDSVRGNRSASSPEELLHNTAELSLYNAYLGIILLIFNYIIVCSFSLSAVNQAHKIRCLFMSSILKQDIAWFDTHQTGDFASRLTGDLNKIEDGIGEKIGICINFLSTTLLCTICGMYYGWKLALVTISVTPILTISMALLSKVQATVSREEADAYGAAGTVAEEVLSSIRTVVAFGGEQKEIQRYEKCLAPARRKGIKRGFMTSIGSGLTWFCIFAGYALAFWYGVKLIVDDKDKENPEYTAGTLLIVFSNIMTGSMFFGQTAPYFEAFALARGSAGKIYSVLKRKPYIDSSSKLGEKPDHLEGSITLKNVHFHYPARPDVTVLKGISLSVKPGETVALVGSSGCGKSTIIQLILRFYDAIEGCVEIDENNVKILNVGWLRSNIGLVGQEPVLFSTTIAENIRYGKDNATIEEIQEAAKLANVHDFISNLPLKYETLVGDRGTQLSGGQKQRIAVARALIKNPKILLLDEATSALDTESEAIVQSALDQARKGRTTIIVAHRLSTIRNADRIYVLSDGLIKEVGNHEELMERKQLYHQLVLSQMNEIDNMWEDNLEVSRIYKQQASVISSTSIASSESALDCHRTLSSTCLDDATGLRYVFKGTDGDETSVPWMRLFKVSLPEWPYLVVGAICSLIMGLHTPLYGIVFGSILGVLTDDIEKILDDNAYYCLVFLLMAITSFTASFLQVFLFSIATEKLTSRIRKMVFCKIITQDIAWFDQPTNSVGSLCAKLTADASDMQGATGSRISALLQAFSTLIACIFLAIYYNYKLGSLVFGFVPLILLATYFEGKITGGQVLSDKANSEAASKVAIEAIESIRTVASLHQEENFFIQFSNALIQPYRNARRKSHVKAIAFAFAQSIQVFAYSTAFYYGSVLVASGELPYSDLYKVLEGIVVSTAVLGQAVAFAPDYQKAKIAAVRIFKLLDIKATIDVFSQEGQSFSNVKGSIDFQTVRFNYPSRPKVKVLQDLNLRIEPGKTIALVGSSGCGKSTCVQLIERFYEANSGNVLLDDVDIKDINVKNLRSHIGLVSQEPVLFNYSIAENIAYGKNFEAVDMNEITTAAQKANIHNFITSLPLGYETPVGSKGTQLSGGQKQRVAIARALLRDPKILLLDEATSALDAESERIVQDALDNARSGRTCLVIAHRLTTIQNADSIAVIHKGKIVEQGTHQELLKLKRHYYKLYNNQYTIKSSNSSA</sequence>
<dbReference type="InterPro" id="IPR036640">
    <property type="entry name" value="ABC1_TM_sf"/>
</dbReference>
<evidence type="ECO:0000256" key="6">
    <source>
        <dbReference type="ARBA" id="ARBA00022737"/>
    </source>
</evidence>
<dbReference type="GO" id="GO:0097254">
    <property type="term" value="P:renal tubular secretion"/>
    <property type="evidence" value="ECO:0007669"/>
    <property type="project" value="UniProtKB-ARBA"/>
</dbReference>
<evidence type="ECO:0000256" key="5">
    <source>
        <dbReference type="ARBA" id="ARBA00022692"/>
    </source>
</evidence>
<dbReference type="InterPro" id="IPR011527">
    <property type="entry name" value="ABC1_TM_dom"/>
</dbReference>
<dbReference type="Gene3D" id="1.20.1560.10">
    <property type="entry name" value="ABC transporter type 1, transmembrane domain"/>
    <property type="match status" value="1"/>
</dbReference>
<dbReference type="GO" id="GO:0008559">
    <property type="term" value="F:ABC-type xenobiotic transporter activity"/>
    <property type="evidence" value="ECO:0007669"/>
    <property type="project" value="UniProtKB-EC"/>
</dbReference>
<evidence type="ECO:0000256" key="13">
    <source>
        <dbReference type="ARBA" id="ARBA00034018"/>
    </source>
</evidence>
<reference evidence="17 18" key="1">
    <citation type="submission" date="2021-06" db="EMBL/GenBank/DDBJ databases">
        <title>Caerostris darwini draft genome.</title>
        <authorList>
            <person name="Kono N."/>
            <person name="Arakawa K."/>
        </authorList>
    </citation>
    <scope>NUCLEOTIDE SEQUENCE [LARGE SCALE GENOMIC DNA]</scope>
</reference>
<gene>
    <name evidence="17" type="primary">Abcb1b</name>
    <name evidence="17" type="ORF">CDAR_291761</name>
</gene>
<dbReference type="CDD" id="cd18577">
    <property type="entry name" value="ABC_6TM_Pgp_ABCB1_D1_like"/>
    <property type="match status" value="1"/>
</dbReference>
<comment type="catalytic activity">
    <reaction evidence="13">
        <text>ATP + H2O + xenobioticSide 1 = ADP + phosphate + xenobioticSide 2.</text>
        <dbReference type="EC" id="7.6.2.2"/>
    </reaction>
</comment>
<dbReference type="EMBL" id="BPLQ01002033">
    <property type="protein sequence ID" value="GIX88019.1"/>
    <property type="molecule type" value="Genomic_DNA"/>
</dbReference>
<feature type="domain" description="ABC transmembrane type-1" evidence="16">
    <location>
        <begin position="719"/>
        <end position="1005"/>
    </location>
</feature>
<evidence type="ECO:0000256" key="2">
    <source>
        <dbReference type="ARBA" id="ARBA00007577"/>
    </source>
</evidence>
<dbReference type="GO" id="GO:0016887">
    <property type="term" value="F:ATP hydrolysis activity"/>
    <property type="evidence" value="ECO:0007669"/>
    <property type="project" value="InterPro"/>
</dbReference>
<feature type="transmembrane region" description="Helical" evidence="14">
    <location>
        <begin position="715"/>
        <end position="737"/>
    </location>
</feature>
<feature type="transmembrane region" description="Helical" evidence="14">
    <location>
        <begin position="116"/>
        <end position="137"/>
    </location>
</feature>
<dbReference type="Gene3D" id="3.40.50.300">
    <property type="entry name" value="P-loop containing nucleotide triphosphate hydrolases"/>
    <property type="match status" value="2"/>
</dbReference>
<dbReference type="EC" id="7.6.2.2" evidence="3"/>
<keyword evidence="8" id="KW-0067">ATP-binding</keyword>
<keyword evidence="7" id="KW-0547">Nucleotide-binding</keyword>
<evidence type="ECO:0000256" key="10">
    <source>
        <dbReference type="ARBA" id="ARBA00022989"/>
    </source>
</evidence>
<evidence type="ECO:0000256" key="8">
    <source>
        <dbReference type="ARBA" id="ARBA00022840"/>
    </source>
</evidence>
<feature type="transmembrane region" description="Helical" evidence="14">
    <location>
        <begin position="838"/>
        <end position="856"/>
    </location>
</feature>
<feature type="transmembrane region" description="Helical" evidence="14">
    <location>
        <begin position="757"/>
        <end position="785"/>
    </location>
</feature>
<feature type="transmembrane region" description="Helical" evidence="14">
    <location>
        <begin position="335"/>
        <end position="357"/>
    </location>
</feature>
<dbReference type="FunFam" id="1.20.1560.10:FF:000009">
    <property type="entry name" value="ABC transporter B family member 1"/>
    <property type="match status" value="1"/>
</dbReference>
<dbReference type="PROSITE" id="PS00211">
    <property type="entry name" value="ABC_TRANSPORTER_1"/>
    <property type="match status" value="2"/>
</dbReference>
<dbReference type="GO" id="GO:0005743">
    <property type="term" value="C:mitochondrial inner membrane"/>
    <property type="evidence" value="ECO:0007669"/>
    <property type="project" value="TreeGrafter"/>
</dbReference>
<dbReference type="GO" id="GO:0015421">
    <property type="term" value="F:ABC-type oligopeptide transporter activity"/>
    <property type="evidence" value="ECO:0007669"/>
    <property type="project" value="TreeGrafter"/>
</dbReference>
<dbReference type="SUPFAM" id="SSF90123">
    <property type="entry name" value="ABC transporter transmembrane region"/>
    <property type="match status" value="2"/>
</dbReference>
<evidence type="ECO:0000256" key="14">
    <source>
        <dbReference type="SAM" id="Phobius"/>
    </source>
</evidence>
<keyword evidence="6" id="KW-0677">Repeat</keyword>
<organism evidence="17 18">
    <name type="scientific">Caerostris darwini</name>
    <dbReference type="NCBI Taxonomy" id="1538125"/>
    <lineage>
        <taxon>Eukaryota</taxon>
        <taxon>Metazoa</taxon>
        <taxon>Ecdysozoa</taxon>
        <taxon>Arthropoda</taxon>
        <taxon>Chelicerata</taxon>
        <taxon>Arachnida</taxon>
        <taxon>Araneae</taxon>
        <taxon>Araneomorphae</taxon>
        <taxon>Entelegynae</taxon>
        <taxon>Araneoidea</taxon>
        <taxon>Araneidae</taxon>
        <taxon>Caerostris</taxon>
    </lineage>
</organism>
<protein>
    <recommendedName>
        <fullName evidence="3">ABC-type xenobiotic transporter</fullName>
        <ecNumber evidence="3">7.6.2.2</ecNumber>
    </recommendedName>
</protein>
<feature type="transmembrane region" description="Helical" evidence="14">
    <location>
        <begin position="52"/>
        <end position="75"/>
    </location>
</feature>
<evidence type="ECO:0000259" key="15">
    <source>
        <dbReference type="PROSITE" id="PS50893"/>
    </source>
</evidence>
<dbReference type="InterPro" id="IPR027417">
    <property type="entry name" value="P-loop_NTPase"/>
</dbReference>
<comment type="subcellular location">
    <subcellularLocation>
        <location evidence="1">Membrane</location>
        <topology evidence="1">Multi-pass membrane protein</topology>
    </subcellularLocation>
</comment>
<dbReference type="Pfam" id="PF00664">
    <property type="entry name" value="ABC_membrane"/>
    <property type="match status" value="2"/>
</dbReference>
<dbReference type="CDD" id="cd03249">
    <property type="entry name" value="ABC_MTABC3_MDL1_MDL2"/>
    <property type="match status" value="2"/>
</dbReference>
<keyword evidence="4" id="KW-0813">Transport</keyword>
<dbReference type="InterPro" id="IPR017871">
    <property type="entry name" value="ABC_transporter-like_CS"/>
</dbReference>
<dbReference type="FunFam" id="3.40.50.300:FF:000479">
    <property type="entry name" value="Multidrug resistance protein 1A"/>
    <property type="match status" value="2"/>
</dbReference>
<dbReference type="GO" id="GO:0090374">
    <property type="term" value="P:oligopeptide export from mitochondrion"/>
    <property type="evidence" value="ECO:0007669"/>
    <property type="project" value="TreeGrafter"/>
</dbReference>
<feature type="domain" description="ABC transmembrane type-1" evidence="16">
    <location>
        <begin position="56"/>
        <end position="362"/>
    </location>
</feature>
<keyword evidence="12" id="KW-0325">Glycoprotein</keyword>